<proteinExistence type="predicted"/>
<keyword evidence="2" id="KW-1185">Reference proteome</keyword>
<dbReference type="AlphaFoldDB" id="A0A2N5M8Z5"/>
<comment type="caution">
    <text evidence="1">The sequence shown here is derived from an EMBL/GenBank/DDBJ whole genome shotgun (WGS) entry which is preliminary data.</text>
</comment>
<gene>
    <name evidence="1" type="ORF">CUU66_05805</name>
</gene>
<dbReference type="EMBL" id="PGUY01000016">
    <property type="protein sequence ID" value="PLT30820.1"/>
    <property type="molecule type" value="Genomic_DNA"/>
</dbReference>
<name>A0A2N5M8Z5_9BACI</name>
<evidence type="ECO:0000313" key="1">
    <source>
        <dbReference type="EMBL" id="PLT30820.1"/>
    </source>
</evidence>
<organism evidence="1 2">
    <name type="scientific">Peribacillus deserti</name>
    <dbReference type="NCBI Taxonomy" id="673318"/>
    <lineage>
        <taxon>Bacteria</taxon>
        <taxon>Bacillati</taxon>
        <taxon>Bacillota</taxon>
        <taxon>Bacilli</taxon>
        <taxon>Bacillales</taxon>
        <taxon>Bacillaceae</taxon>
        <taxon>Peribacillus</taxon>
    </lineage>
</organism>
<dbReference type="Proteomes" id="UP000234748">
    <property type="component" value="Unassembled WGS sequence"/>
</dbReference>
<evidence type="ECO:0000313" key="2">
    <source>
        <dbReference type="Proteomes" id="UP000234748"/>
    </source>
</evidence>
<protein>
    <submittedName>
        <fullName evidence="1">Uncharacterized protein</fullName>
    </submittedName>
</protein>
<dbReference type="OrthoDB" id="2874322at2"/>
<sequence length="128" mass="14753">MKELYSETITTTNFVSIRSKKKRLRKKMLKKSEASQSIQVILLDSNSKKEIAPSSAHNLDGLPVTFLLKVGKKYLAGTDAVRYYYKASETEYYKNRSLLEKSLLEESKNLPQDLQKEFWDIITANQKA</sequence>
<dbReference type="RefSeq" id="WP_101640733.1">
    <property type="nucleotide sequence ID" value="NZ_PGUY01000016.1"/>
</dbReference>
<reference evidence="1 2" key="1">
    <citation type="submission" date="2017-11" db="EMBL/GenBank/DDBJ databases">
        <title>Comparitive Functional Genomics of Dry Heat Resistant strains isolated from the Viking Spacecraft.</title>
        <authorList>
            <person name="Seuylemezian A."/>
            <person name="Cooper K."/>
            <person name="Vaishampayan P."/>
        </authorList>
    </citation>
    <scope>NUCLEOTIDE SEQUENCE [LARGE SCALE GENOMIC DNA]</scope>
    <source>
        <strain evidence="1 2">V1-29</strain>
    </source>
</reference>
<accession>A0A2N5M8Z5</accession>